<dbReference type="Pfam" id="PF00263">
    <property type="entry name" value="Secretin"/>
    <property type="match status" value="1"/>
</dbReference>
<evidence type="ECO:0000256" key="1">
    <source>
        <dbReference type="ARBA" id="ARBA00004370"/>
    </source>
</evidence>
<dbReference type="GO" id="GO:0009306">
    <property type="term" value="P:protein secretion"/>
    <property type="evidence" value="ECO:0007669"/>
    <property type="project" value="InterPro"/>
</dbReference>
<dbReference type="GO" id="GO:0016020">
    <property type="term" value="C:membrane"/>
    <property type="evidence" value="ECO:0007669"/>
    <property type="project" value="UniProtKB-SubCell"/>
</dbReference>
<gene>
    <name evidence="7" type="ORF">VC03_03110</name>
</gene>
<protein>
    <recommendedName>
        <fullName evidence="6">Type II/III secretion system secretin-like domain-containing protein</fullName>
    </recommendedName>
</protein>
<dbReference type="EMBL" id="CP011280">
    <property type="protein sequence ID" value="AKC95516.1"/>
    <property type="molecule type" value="Genomic_DNA"/>
</dbReference>
<evidence type="ECO:0000256" key="2">
    <source>
        <dbReference type="ARBA" id="ARBA00022729"/>
    </source>
</evidence>
<dbReference type="InterPro" id="IPR004846">
    <property type="entry name" value="T2SS/T3SS_dom"/>
</dbReference>
<keyword evidence="3" id="KW-0472">Membrane</keyword>
<dbReference type="OrthoDB" id="9779724at2"/>
<feature type="signal peptide" evidence="5">
    <location>
        <begin position="1"/>
        <end position="18"/>
    </location>
</feature>
<evidence type="ECO:0000313" key="7">
    <source>
        <dbReference type="EMBL" id="AKC95516.1"/>
    </source>
</evidence>
<keyword evidence="8" id="KW-1185">Reference proteome</keyword>
<evidence type="ECO:0000256" key="5">
    <source>
        <dbReference type="SAM" id="SignalP"/>
    </source>
</evidence>
<feature type="domain" description="Type II/III secretion system secretin-like" evidence="6">
    <location>
        <begin position="174"/>
        <end position="322"/>
    </location>
</feature>
<dbReference type="PATRIC" id="fig|1069640.6.peg.607"/>
<accession>A0A0E3Z9Z0</accession>
<dbReference type="STRING" id="187101.VC03_03110"/>
<proteinExistence type="inferred from homology"/>
<dbReference type="GO" id="GO:0015627">
    <property type="term" value="C:type II protein secretion system complex"/>
    <property type="evidence" value="ECO:0007669"/>
    <property type="project" value="TreeGrafter"/>
</dbReference>
<reference evidence="7 8" key="1">
    <citation type="journal article" date="2012" name="BMC Genomics">
        <title>Genomic sequence analysis and characterization of Sneathia amnii sp. nov.</title>
        <authorList>
            <consortium name="Vaginal Microbiome Consortium (additional members)"/>
            <person name="Harwich M.D.Jr."/>
            <person name="Serrano M.G."/>
            <person name="Fettweis J.M."/>
            <person name="Alves J.M."/>
            <person name="Reimers M.A."/>
            <person name="Buck G.A."/>
            <person name="Jefferson K.K."/>
        </authorList>
    </citation>
    <scope>NUCLEOTIDE SEQUENCE [LARGE SCALE GENOMIC DNA]</scope>
    <source>
        <strain evidence="7 8">SN35</strain>
    </source>
</reference>
<dbReference type="PANTHER" id="PTHR30332">
    <property type="entry name" value="PROBABLE GENERAL SECRETION PATHWAY PROTEIN D"/>
    <property type="match status" value="1"/>
</dbReference>
<dbReference type="RefSeq" id="WP_046328622.1">
    <property type="nucleotide sequence ID" value="NZ_CP011280.1"/>
</dbReference>
<evidence type="ECO:0000259" key="6">
    <source>
        <dbReference type="Pfam" id="PF00263"/>
    </source>
</evidence>
<feature type="chain" id="PRO_5002416519" description="Type II/III secretion system secretin-like domain-containing protein" evidence="5">
    <location>
        <begin position="19"/>
        <end position="326"/>
    </location>
</feature>
<dbReference type="InterPro" id="IPR050810">
    <property type="entry name" value="Bact_Secretion_Sys_Channel"/>
</dbReference>
<evidence type="ECO:0000313" key="8">
    <source>
        <dbReference type="Proteomes" id="UP000033103"/>
    </source>
</evidence>
<dbReference type="InterPro" id="IPR001775">
    <property type="entry name" value="GspD/PilQ"/>
</dbReference>
<organism evidence="7 8">
    <name type="scientific">Sneathia vaginalis</name>
    <dbReference type="NCBI Taxonomy" id="187101"/>
    <lineage>
        <taxon>Bacteria</taxon>
        <taxon>Fusobacteriati</taxon>
        <taxon>Fusobacteriota</taxon>
        <taxon>Fusobacteriia</taxon>
        <taxon>Fusobacteriales</taxon>
        <taxon>Leptotrichiaceae</taxon>
        <taxon>Sneathia</taxon>
    </lineage>
</organism>
<evidence type="ECO:0000256" key="3">
    <source>
        <dbReference type="ARBA" id="ARBA00023136"/>
    </source>
</evidence>
<evidence type="ECO:0000256" key="4">
    <source>
        <dbReference type="RuleBase" id="RU004003"/>
    </source>
</evidence>
<dbReference type="AlphaFoldDB" id="A0A0E3Z9Z0"/>
<dbReference type="Proteomes" id="UP000033103">
    <property type="component" value="Chromosome"/>
</dbReference>
<dbReference type="KEGG" id="sns:VC03_03110"/>
<dbReference type="PRINTS" id="PR00811">
    <property type="entry name" value="BCTERIALGSPD"/>
</dbReference>
<sequence>MIKRIFFVMLLFSNICFSYTTKKMEKEANNIFIPITKVTVESKLNNSITKEFVDKNVVYKLKNKVANDVIPVLMGINNVKVKGIDDFLILSGKQKDVEDIKDLIEQIDIMKKQVLVKLNIIDTSKNLFDRIGFNWKFNSNFSIIGAVSDFLAGNLSFTNLLRNSSKIFDVNIDALKEKGEIVLKSSPNILVVDGNKGMFKVTDETVLIVKGDKKENAMSREAGIILEVLPKIKQNLDTNYVEVKIKAEISNFKSRETKKQNVIETVVNVEDKKSIFIGGTTNLVTDKTISKTPILGDIPIIGSLFTYKSKANVQREVYMELEVGIV</sequence>
<comment type="subcellular location">
    <subcellularLocation>
        <location evidence="1">Membrane</location>
    </subcellularLocation>
</comment>
<comment type="similarity">
    <text evidence="4">Belongs to the bacterial secretin family.</text>
</comment>
<dbReference type="HOGENOM" id="CLU_709410_0_0_0"/>
<keyword evidence="2 5" id="KW-0732">Signal</keyword>
<dbReference type="PANTHER" id="PTHR30332:SF24">
    <property type="entry name" value="SECRETIN GSPD-RELATED"/>
    <property type="match status" value="1"/>
</dbReference>
<name>A0A0E3Z9Z0_9FUSO</name>